<organism evidence="3 5">
    <name type="scientific">Glycomyces lechevalierae</name>
    <dbReference type="NCBI Taxonomy" id="256034"/>
    <lineage>
        <taxon>Bacteria</taxon>
        <taxon>Bacillati</taxon>
        <taxon>Actinomycetota</taxon>
        <taxon>Actinomycetes</taxon>
        <taxon>Glycomycetales</taxon>
        <taxon>Glycomycetaceae</taxon>
        <taxon>Glycomyces</taxon>
    </lineage>
</organism>
<dbReference type="Proteomes" id="UP001145799">
    <property type="component" value="Unassembled WGS sequence"/>
</dbReference>
<evidence type="ECO:0000256" key="2">
    <source>
        <dbReference type="SAM" id="Phobius"/>
    </source>
</evidence>
<reference evidence="3" key="1">
    <citation type="submission" date="2022-12" db="EMBL/GenBank/DDBJ databases">
        <title>Gycomyces niveus sp.nov., a novel actinomycete isolated from soil in Shouguang.</title>
        <authorList>
            <person name="Yang X."/>
        </authorList>
    </citation>
    <scope>NUCLEOTIDE SEQUENCE</scope>
    <source>
        <strain evidence="3">DSM 44724</strain>
    </source>
</reference>
<feature type="region of interest" description="Disordered" evidence="1">
    <location>
        <begin position="1"/>
        <end position="20"/>
    </location>
</feature>
<dbReference type="EMBL" id="JAVDYD010000001">
    <property type="protein sequence ID" value="MDR7336619.1"/>
    <property type="molecule type" value="Genomic_DNA"/>
</dbReference>
<keyword evidence="2" id="KW-1133">Transmembrane helix</keyword>
<gene>
    <name evidence="4" type="ORF">J2S69_000338</name>
    <name evidence="3" type="ORF">O2L01_21655</name>
</gene>
<evidence type="ECO:0000313" key="6">
    <source>
        <dbReference type="Proteomes" id="UP001183604"/>
    </source>
</evidence>
<evidence type="ECO:0000313" key="4">
    <source>
        <dbReference type="EMBL" id="MDR7336619.1"/>
    </source>
</evidence>
<keyword evidence="2" id="KW-0472">Membrane</keyword>
<proteinExistence type="predicted"/>
<dbReference type="EMBL" id="JAPZVQ010000017">
    <property type="protein sequence ID" value="MDA1387615.1"/>
    <property type="molecule type" value="Genomic_DNA"/>
</dbReference>
<evidence type="ECO:0000313" key="5">
    <source>
        <dbReference type="Proteomes" id="UP001145799"/>
    </source>
</evidence>
<comment type="caution">
    <text evidence="3">The sequence shown here is derived from an EMBL/GenBank/DDBJ whole genome shotgun (WGS) entry which is preliminary data.</text>
</comment>
<reference evidence="4 6" key="2">
    <citation type="submission" date="2023-07" db="EMBL/GenBank/DDBJ databases">
        <title>Sequencing the genomes of 1000 actinobacteria strains.</title>
        <authorList>
            <person name="Klenk H.-P."/>
        </authorList>
    </citation>
    <scope>NUCLEOTIDE SEQUENCE [LARGE SCALE GENOMIC DNA]</scope>
    <source>
        <strain evidence="4 6">DSM 44724</strain>
    </source>
</reference>
<dbReference type="RefSeq" id="WP_270124120.1">
    <property type="nucleotide sequence ID" value="NZ_BAAAOM010000002.1"/>
</dbReference>
<name>A0A9X3SWB2_9ACTN</name>
<feature type="transmembrane region" description="Helical" evidence="2">
    <location>
        <begin position="28"/>
        <end position="50"/>
    </location>
</feature>
<keyword evidence="2" id="KW-0812">Transmembrane</keyword>
<protein>
    <submittedName>
        <fullName evidence="3">Uncharacterized protein</fullName>
    </submittedName>
</protein>
<dbReference type="Proteomes" id="UP001183604">
    <property type="component" value="Unassembled WGS sequence"/>
</dbReference>
<dbReference type="AlphaFoldDB" id="A0A9X3SWB2"/>
<evidence type="ECO:0000313" key="3">
    <source>
        <dbReference type="EMBL" id="MDA1387615.1"/>
    </source>
</evidence>
<sequence length="51" mass="5235">MREFDAEMAKFGLPPSPSQRTQPNAGCVILLVGVAAIPVIMAALGVLALVA</sequence>
<accession>A0A9X3SWB2</accession>
<evidence type="ECO:0000256" key="1">
    <source>
        <dbReference type="SAM" id="MobiDB-lite"/>
    </source>
</evidence>
<keyword evidence="6" id="KW-1185">Reference proteome</keyword>